<dbReference type="PROSITE" id="PS50110">
    <property type="entry name" value="RESPONSE_REGULATORY"/>
    <property type="match status" value="1"/>
</dbReference>
<evidence type="ECO:0000313" key="3">
    <source>
        <dbReference type="EMBL" id="SMD45533.1"/>
    </source>
</evidence>
<dbReference type="OrthoDB" id="1524091at2"/>
<dbReference type="SMART" id="SM00448">
    <property type="entry name" value="REC"/>
    <property type="match status" value="1"/>
</dbReference>
<dbReference type="AlphaFoldDB" id="A0A1W2H9H2"/>
<protein>
    <submittedName>
        <fullName evidence="3">CheY chemotaxis protein or a CheY-like REC (Receiver) domain</fullName>
    </submittedName>
</protein>
<dbReference type="InterPro" id="IPR001789">
    <property type="entry name" value="Sig_transdc_resp-reg_receiver"/>
</dbReference>
<proteinExistence type="predicted"/>
<evidence type="ECO:0000259" key="2">
    <source>
        <dbReference type="PROSITE" id="PS50110"/>
    </source>
</evidence>
<keyword evidence="1" id="KW-0597">Phosphoprotein</keyword>
<dbReference type="RefSeq" id="WP_084122388.1">
    <property type="nucleotide sequence ID" value="NZ_LT838813.1"/>
</dbReference>
<feature type="modified residue" description="4-aspartylphosphate" evidence="1">
    <location>
        <position position="59"/>
    </location>
</feature>
<organism evidence="3 4">
    <name type="scientific">Aquiflexum balticum DSM 16537</name>
    <dbReference type="NCBI Taxonomy" id="758820"/>
    <lineage>
        <taxon>Bacteria</taxon>
        <taxon>Pseudomonadati</taxon>
        <taxon>Bacteroidota</taxon>
        <taxon>Cytophagia</taxon>
        <taxon>Cytophagales</taxon>
        <taxon>Cyclobacteriaceae</taxon>
        <taxon>Aquiflexum</taxon>
    </lineage>
</organism>
<dbReference type="InterPro" id="IPR052893">
    <property type="entry name" value="TCS_response_regulator"/>
</dbReference>
<name>A0A1W2H9H2_9BACT</name>
<dbReference type="SUPFAM" id="SSF52172">
    <property type="entry name" value="CheY-like"/>
    <property type="match status" value="1"/>
</dbReference>
<reference evidence="4" key="1">
    <citation type="submission" date="2017-04" db="EMBL/GenBank/DDBJ databases">
        <authorList>
            <person name="Varghese N."/>
            <person name="Submissions S."/>
        </authorList>
    </citation>
    <scope>NUCLEOTIDE SEQUENCE [LARGE SCALE GENOMIC DNA]</scope>
    <source>
        <strain evidence="4">DSM 16537</strain>
    </source>
</reference>
<evidence type="ECO:0000313" key="4">
    <source>
        <dbReference type="Proteomes" id="UP000192333"/>
    </source>
</evidence>
<dbReference type="InterPro" id="IPR011006">
    <property type="entry name" value="CheY-like_superfamily"/>
</dbReference>
<evidence type="ECO:0000256" key="1">
    <source>
        <dbReference type="PROSITE-ProRule" id="PRU00169"/>
    </source>
</evidence>
<dbReference type="Gene3D" id="3.40.50.2300">
    <property type="match status" value="1"/>
</dbReference>
<dbReference type="PANTHER" id="PTHR44520:SF2">
    <property type="entry name" value="RESPONSE REGULATOR RCP1"/>
    <property type="match status" value="1"/>
</dbReference>
<gene>
    <name evidence="3" type="ORF">SAMN00777080_4188</name>
</gene>
<dbReference type="STRING" id="758820.SAMN00777080_4188"/>
<dbReference type="EMBL" id="LT838813">
    <property type="protein sequence ID" value="SMD45533.1"/>
    <property type="molecule type" value="Genomic_DNA"/>
</dbReference>
<dbReference type="PANTHER" id="PTHR44520">
    <property type="entry name" value="RESPONSE REGULATOR RCP1-RELATED"/>
    <property type="match status" value="1"/>
</dbReference>
<feature type="domain" description="Response regulatory" evidence="2">
    <location>
        <begin position="4"/>
        <end position="128"/>
    </location>
</feature>
<dbReference type="Pfam" id="PF00072">
    <property type="entry name" value="Response_reg"/>
    <property type="match status" value="1"/>
</dbReference>
<dbReference type="GO" id="GO:0000160">
    <property type="term" value="P:phosphorelay signal transduction system"/>
    <property type="evidence" value="ECO:0007669"/>
    <property type="project" value="InterPro"/>
</dbReference>
<sequence length="128" mass="14861">MSKKVFLIDDDCVLRLIVERMMRSIDSSLVFIPCENGRVGLEKLNDHFEPAAECIILLDLNMPILDGWGFLEEMQASEWSDYPNITLYILSSSTDKSDLERSRKYSIVKKFYHKPLSNHDFNKILDAE</sequence>
<dbReference type="Proteomes" id="UP000192333">
    <property type="component" value="Chromosome I"/>
</dbReference>
<accession>A0A1W2H9H2</accession>
<keyword evidence="4" id="KW-1185">Reference proteome</keyword>